<comment type="caution">
    <text evidence="1">The sequence shown here is derived from an EMBL/GenBank/DDBJ whole genome shotgun (WGS) entry which is preliminary data.</text>
</comment>
<proteinExistence type="predicted"/>
<organism evidence="1 2">
    <name type="scientific">Pseudomonas kuykendallii</name>
    <dbReference type="NCBI Taxonomy" id="1007099"/>
    <lineage>
        <taxon>Bacteria</taxon>
        <taxon>Pseudomonadati</taxon>
        <taxon>Pseudomonadota</taxon>
        <taxon>Gammaproteobacteria</taxon>
        <taxon>Pseudomonadales</taxon>
        <taxon>Pseudomonadaceae</taxon>
        <taxon>Pseudomonas</taxon>
    </lineage>
</organism>
<evidence type="ECO:0000313" key="1">
    <source>
        <dbReference type="EMBL" id="PZP24896.1"/>
    </source>
</evidence>
<reference evidence="1 2" key="1">
    <citation type="submission" date="2017-08" db="EMBL/GenBank/DDBJ databases">
        <title>Infants hospitalized years apart are colonized by the same room-sourced microbial strains.</title>
        <authorList>
            <person name="Brooks B."/>
            <person name="Olm M.R."/>
            <person name="Firek B.A."/>
            <person name="Baker R."/>
            <person name="Thomas B.C."/>
            <person name="Morowitz M.J."/>
            <person name="Banfield J.F."/>
        </authorList>
    </citation>
    <scope>NUCLEOTIDE SEQUENCE [LARGE SCALE GENOMIC DNA]</scope>
    <source>
        <strain evidence="1">S2_009_000_R2_77</strain>
    </source>
</reference>
<dbReference type="EMBL" id="QFOH01000007">
    <property type="protein sequence ID" value="PZP24896.1"/>
    <property type="molecule type" value="Genomic_DNA"/>
</dbReference>
<evidence type="ECO:0000313" key="2">
    <source>
        <dbReference type="Proteomes" id="UP000249198"/>
    </source>
</evidence>
<name>A0A2W5EXQ1_9PSED</name>
<protein>
    <recommendedName>
        <fullName evidence="3">GrpB family protein</fullName>
    </recommendedName>
</protein>
<dbReference type="SUPFAM" id="SSF81301">
    <property type="entry name" value="Nucleotidyltransferase"/>
    <property type="match status" value="1"/>
</dbReference>
<dbReference type="Proteomes" id="UP000249198">
    <property type="component" value="Unassembled WGS sequence"/>
</dbReference>
<dbReference type="InterPro" id="IPR043519">
    <property type="entry name" value="NT_sf"/>
</dbReference>
<dbReference type="PANTHER" id="PTHR34822:SF1">
    <property type="entry name" value="GRPB FAMILY PROTEIN"/>
    <property type="match status" value="1"/>
</dbReference>
<evidence type="ECO:0008006" key="3">
    <source>
        <dbReference type="Google" id="ProtNLM"/>
    </source>
</evidence>
<dbReference type="Gene3D" id="3.30.460.10">
    <property type="entry name" value="Beta Polymerase, domain 2"/>
    <property type="match status" value="1"/>
</dbReference>
<accession>A0A2W5EXQ1</accession>
<dbReference type="Pfam" id="PF04229">
    <property type="entry name" value="GrpB"/>
    <property type="match status" value="1"/>
</dbReference>
<dbReference type="RefSeq" id="WP_273230333.1">
    <property type="nucleotide sequence ID" value="NZ_QFOH01000007.1"/>
</dbReference>
<dbReference type="InterPro" id="IPR007344">
    <property type="entry name" value="GrpB/CoaE"/>
</dbReference>
<sequence length="182" mass="19787">MADNPRPVTLDGRLPADAEAVEFVEAQADGSQRYAEALAEIDGTLQREGILGVRFEHVGSTAVPGLGGRPSIDILLVPPHTLDSADLIGLLLELGYRQQGDELVRQGQRLRILDPQQAGQVLRVRDWLRQHPEDVATFNALKRKLVDSPVADAQAYERGKQALFATLLALADAEESAAHSPR</sequence>
<dbReference type="PANTHER" id="PTHR34822">
    <property type="entry name" value="GRPB DOMAIN PROTEIN (AFU_ORTHOLOGUE AFUA_1G01530)"/>
    <property type="match status" value="1"/>
</dbReference>
<dbReference type="AlphaFoldDB" id="A0A2W5EXQ1"/>
<gene>
    <name evidence="1" type="ORF">DI599_06655</name>
</gene>